<keyword evidence="1" id="KW-0732">Signal</keyword>
<dbReference type="NCBIfam" id="NF047446">
    <property type="entry name" value="barrel_OmpL47"/>
    <property type="match status" value="5"/>
</dbReference>
<reference evidence="2 3" key="1">
    <citation type="submission" date="2021-05" db="EMBL/GenBank/DDBJ databases">
        <title>A Polyphasic approach of four new species of the genus Ohtaekwangia: Ohtaekwangia histidinii sp. nov., Ohtaekwangia cretensis sp. nov., Ohtaekwangia indiensis sp. nov., Ohtaekwangia reichenbachii sp. nov. from diverse environment.</title>
        <authorList>
            <person name="Octaviana S."/>
        </authorList>
    </citation>
    <scope>NUCLEOTIDE SEQUENCE [LARGE SCALE GENOMIC DNA]</scope>
    <source>
        <strain evidence="2 3">PWU5</strain>
    </source>
</reference>
<keyword evidence="3" id="KW-1185">Reference proteome</keyword>
<proteinExistence type="predicted"/>
<organism evidence="2 3">
    <name type="scientific">Dawidia cretensis</name>
    <dbReference type="NCBI Taxonomy" id="2782350"/>
    <lineage>
        <taxon>Bacteria</taxon>
        <taxon>Pseudomonadati</taxon>
        <taxon>Bacteroidota</taxon>
        <taxon>Cytophagia</taxon>
        <taxon>Cytophagales</taxon>
        <taxon>Chryseotaleaceae</taxon>
        <taxon>Dawidia</taxon>
    </lineage>
</organism>
<comment type="caution">
    <text evidence="2">The sequence shown here is derived from an EMBL/GenBank/DDBJ whole genome shotgun (WGS) entry which is preliminary data.</text>
</comment>
<protein>
    <recommendedName>
        <fullName evidence="4">Ig-like domain-containing protein</fullName>
    </recommendedName>
</protein>
<evidence type="ECO:0000313" key="3">
    <source>
        <dbReference type="Proteomes" id="UP001319080"/>
    </source>
</evidence>
<gene>
    <name evidence="2" type="ORF">KK062_23195</name>
</gene>
<dbReference type="RefSeq" id="WP_254086744.1">
    <property type="nucleotide sequence ID" value="NZ_JAHESE010000030.1"/>
</dbReference>
<feature type="chain" id="PRO_5042810941" description="Ig-like domain-containing protein" evidence="1">
    <location>
        <begin position="19"/>
        <end position="565"/>
    </location>
</feature>
<dbReference type="Proteomes" id="UP001319080">
    <property type="component" value="Unassembled WGS sequence"/>
</dbReference>
<name>A0AAP2E3Z6_9BACT</name>
<evidence type="ECO:0000313" key="2">
    <source>
        <dbReference type="EMBL" id="MBT1711169.1"/>
    </source>
</evidence>
<accession>A0AAP2E3Z6</accession>
<dbReference type="InterPro" id="IPR058094">
    <property type="entry name" value="Ig-like_OmpL47-like"/>
</dbReference>
<dbReference type="Gene3D" id="3.30.1920.20">
    <property type="match status" value="1"/>
</dbReference>
<sequence length="565" mass="61350">MRLIFSTLAICLVVSAFSQDLPAFDKKPYKDSEGNLYWPLSLPVYLQLSPSPNSADAVMLTEGNETAHAMKWDGHGKHLIKHDDNHHSKESTVAFAVNADGIAPVSGLELLGATRHAAAKIYFGKGLTISVKGKDEMSGLQGAYLSINQATFTRLSAPGALSDEKEYTVKYFGVDNVGNVEEPKWATFTVDLTAPTSNHEVSGGHLDGQILSPRAMISLIPRDEASGVKKTEYYFDGGKPLPYATKISPAGLADGEHTLTYYSSDNVGNTESPRQFTFYLDSKGPEVKSSFDADFAVSEGRSYASTSTLIALEATDNKAGVKQLFYSINGAPEKVYTAPFALPAKQGTYSIRYRAVDQVGNVGATVTDKQVATIYIDDTPPVVTHSVSIPKVYTRDTLFVTDKTLFTIKSFDAESGGAIVDYKVDNSVETTYEAPFSVFTEGKHALSYSGTDLVNNSAVKTAFFVVDNTAPEIFFHTSLEKIGTQKLVAKEQEIPIYAAGTILYMAATDKAVGTKAIYFSLNQHPEILYTQPVKLMTKGVHSLKIKAVDFLGNVRTQDTIEFAVQ</sequence>
<feature type="signal peptide" evidence="1">
    <location>
        <begin position="1"/>
        <end position="18"/>
    </location>
</feature>
<dbReference type="AlphaFoldDB" id="A0AAP2E3Z6"/>
<evidence type="ECO:0000256" key="1">
    <source>
        <dbReference type="SAM" id="SignalP"/>
    </source>
</evidence>
<evidence type="ECO:0008006" key="4">
    <source>
        <dbReference type="Google" id="ProtNLM"/>
    </source>
</evidence>
<dbReference type="EMBL" id="JAHESE010000030">
    <property type="protein sequence ID" value="MBT1711169.1"/>
    <property type="molecule type" value="Genomic_DNA"/>
</dbReference>